<dbReference type="InterPro" id="IPR036691">
    <property type="entry name" value="Endo/exonu/phosph_ase_sf"/>
</dbReference>
<sequence>MDIVSENTCTSKITEDECFKHFRYSDHMILRKKINGLSITSLNCILRRARQGNNSIPFLKFRRCFRQGINEDDNQYNVKNMSHRQQCMLEMIEKELKSKNVDMFFLQEIGIEFADFLIAKYKEEFFMEYNASKDNMYKHNYGILTIVCKKLNPKICNKKDNNFTYVVIDKNIYINVHIPMKYWPLYTPIFNILKTHIESIEDYDNSYTFHFIGDFNLNIQGRTLCEIIHPDLYPHIDLHYCETQHNLISNATVTRVDLILSLKYPQDFIKYDDEKLIEMFYEYNNCIGVDKYIVFDNIHMIKTEILSNLNILITKTKLSKSTLLEYLLMKQFDVVVEIWNNINEIQKKQFVEIVHKQAFDNLSTFGTNILQYFIIFGQDKYFTANNFQILLDMMTSNDVSQNMKLFLKKDNRNQDIFDILHSKKFKNDEYKKTMEILNKYNQKIN</sequence>
<proteinExistence type="predicted"/>
<reference evidence="1" key="1">
    <citation type="journal article" date="2020" name="Nature">
        <title>Giant virus diversity and host interactions through global metagenomics.</title>
        <authorList>
            <person name="Schulz F."/>
            <person name="Roux S."/>
            <person name="Paez-Espino D."/>
            <person name="Jungbluth S."/>
            <person name="Walsh D.A."/>
            <person name="Denef V.J."/>
            <person name="McMahon K.D."/>
            <person name="Konstantinidis K.T."/>
            <person name="Eloe-Fadrosh E.A."/>
            <person name="Kyrpides N.C."/>
            <person name="Woyke T."/>
        </authorList>
    </citation>
    <scope>NUCLEOTIDE SEQUENCE</scope>
    <source>
        <strain evidence="1">GVMAG-M-3300025880-56</strain>
    </source>
</reference>
<protein>
    <recommendedName>
        <fullName evidence="2">Endonuclease/exonuclease/phosphatase domain-containing protein</fullName>
    </recommendedName>
</protein>
<dbReference type="EMBL" id="MN740351">
    <property type="protein sequence ID" value="QHU01967.1"/>
    <property type="molecule type" value="Genomic_DNA"/>
</dbReference>
<dbReference type="AlphaFoldDB" id="A0A6C0JBN2"/>
<name>A0A6C0JBN2_9ZZZZ</name>
<organism evidence="1">
    <name type="scientific">viral metagenome</name>
    <dbReference type="NCBI Taxonomy" id="1070528"/>
    <lineage>
        <taxon>unclassified sequences</taxon>
        <taxon>metagenomes</taxon>
        <taxon>organismal metagenomes</taxon>
    </lineage>
</organism>
<accession>A0A6C0JBN2</accession>
<dbReference type="SUPFAM" id="SSF56219">
    <property type="entry name" value="DNase I-like"/>
    <property type="match status" value="1"/>
</dbReference>
<evidence type="ECO:0000313" key="1">
    <source>
        <dbReference type="EMBL" id="QHU01967.1"/>
    </source>
</evidence>
<evidence type="ECO:0008006" key="2">
    <source>
        <dbReference type="Google" id="ProtNLM"/>
    </source>
</evidence>